<evidence type="ECO:0000313" key="2">
    <source>
        <dbReference type="Proteomes" id="UP001285154"/>
    </source>
</evidence>
<dbReference type="RefSeq" id="WP_320245434.1">
    <property type="nucleotide sequence ID" value="NZ_JAVIIQ010000001.1"/>
</dbReference>
<gene>
    <name evidence="1" type="ORF">RFM42_03755</name>
</gene>
<protein>
    <submittedName>
        <fullName evidence="1">Threonine efflux protein</fullName>
    </submittedName>
</protein>
<accession>A0ABU4ZYP8</accession>
<dbReference type="InterPro" id="IPR046904">
    <property type="entry name" value="ABC-3C_MC2"/>
</dbReference>
<dbReference type="Pfam" id="PF20288">
    <property type="entry name" value="MC2"/>
    <property type="match status" value="1"/>
</dbReference>
<keyword evidence="2" id="KW-1185">Reference proteome</keyword>
<comment type="caution">
    <text evidence="1">The sequence shown here is derived from an EMBL/GenBank/DDBJ whole genome shotgun (WGS) entry which is preliminary data.</text>
</comment>
<proteinExistence type="predicted"/>
<evidence type="ECO:0000313" key="1">
    <source>
        <dbReference type="EMBL" id="MDX8530077.1"/>
    </source>
</evidence>
<dbReference type="EMBL" id="JAVIIQ010000001">
    <property type="protein sequence ID" value="MDX8530077.1"/>
    <property type="molecule type" value="Genomic_DNA"/>
</dbReference>
<dbReference type="Proteomes" id="UP001285154">
    <property type="component" value="Unassembled WGS sequence"/>
</dbReference>
<organism evidence="1 2">
    <name type="scientific">Mesorhizobium vachelliae</name>
    <dbReference type="NCBI Taxonomy" id="3072309"/>
    <lineage>
        <taxon>Bacteria</taxon>
        <taxon>Pseudomonadati</taxon>
        <taxon>Pseudomonadota</taxon>
        <taxon>Alphaproteobacteria</taxon>
        <taxon>Hyphomicrobiales</taxon>
        <taxon>Phyllobacteriaceae</taxon>
        <taxon>Mesorhizobium</taxon>
    </lineage>
</organism>
<name>A0ABU4ZYP8_9HYPH</name>
<reference evidence="1 2" key="1">
    <citation type="submission" date="2023-08" db="EMBL/GenBank/DDBJ databases">
        <title>Implementing the SeqCode for naming new Mesorhizobium species isolated from Vachellia karroo root nodules.</title>
        <authorList>
            <person name="Van Lill M."/>
        </authorList>
    </citation>
    <scope>NUCLEOTIDE SEQUENCE [LARGE SCALE GENOMIC DNA]</scope>
    <source>
        <strain evidence="1 2">VK25D</strain>
    </source>
</reference>
<sequence>METLRPIATPVFNGSVETGLRSLILLEAFYPEKLDLDALALLDYFVVHTADLGGPDSLHPALPERVGEYRVRRTLIQEALRMLLRVSLIEVVEAADGISFVSGDNAPAFVKLLNSDYNRDLSDRASWLAGRVHDDGAAAFVSMRRLIDRWSLEFQTEVGLPNG</sequence>